<feature type="signal peptide" evidence="2">
    <location>
        <begin position="1"/>
        <end position="18"/>
    </location>
</feature>
<dbReference type="AlphaFoldDB" id="A0A813EM91"/>
<sequence length="225" mass="24358">VILDFGIIVLCPLLRQVAKPSPSPAKGCVVLAHRDGLIASTSGRPPAPVAELPTSSTEATRPATFTTASSVHPALSGNPEIRGSTAREERGVPQAWSSLASLDPSSLRLLPDAAKEASVRASPRWLFFGISSVHRQQAEYLGITLSHLFDALGGGRDALDTGIVVHLADFDEQWVARTQSFLGRGFEDEVEEGRLHVLHAPQRLYPEREQVSRSLKFGDPPARQW</sequence>
<feature type="domain" description="MGAT4 conserved region" evidence="3">
    <location>
        <begin position="125"/>
        <end position="222"/>
    </location>
</feature>
<dbReference type="GO" id="GO:0006487">
    <property type="term" value="P:protein N-linked glycosylation"/>
    <property type="evidence" value="ECO:0007669"/>
    <property type="project" value="TreeGrafter"/>
</dbReference>
<dbReference type="PANTHER" id="PTHR12062:SF0">
    <property type="entry name" value="ALPHA-1,3-MANNOSYL-GLYCOPROTEIN 4-BETA-N-ACETYLGLUCOSAMINYLTRANSFERASE B"/>
    <property type="match status" value="1"/>
</dbReference>
<reference evidence="4" key="1">
    <citation type="submission" date="2021-02" db="EMBL/GenBank/DDBJ databases">
        <authorList>
            <person name="Dougan E. K."/>
            <person name="Rhodes N."/>
            <person name="Thang M."/>
            <person name="Chan C."/>
        </authorList>
    </citation>
    <scope>NUCLEOTIDE SEQUENCE</scope>
</reference>
<accession>A0A813EM91</accession>
<comment type="caution">
    <text evidence="4">The sequence shown here is derived from an EMBL/GenBank/DDBJ whole genome shotgun (WGS) entry which is preliminary data.</text>
</comment>
<dbReference type="EMBL" id="CAJNNV010011152">
    <property type="protein sequence ID" value="CAE8599474.1"/>
    <property type="molecule type" value="Genomic_DNA"/>
</dbReference>
<keyword evidence="2" id="KW-0732">Signal</keyword>
<dbReference type="InterPro" id="IPR057279">
    <property type="entry name" value="MGAT4"/>
</dbReference>
<protein>
    <recommendedName>
        <fullName evidence="3">MGAT4 conserved region domain-containing protein</fullName>
    </recommendedName>
</protein>
<evidence type="ECO:0000313" key="5">
    <source>
        <dbReference type="Proteomes" id="UP000654075"/>
    </source>
</evidence>
<dbReference type="Proteomes" id="UP000654075">
    <property type="component" value="Unassembled WGS sequence"/>
</dbReference>
<evidence type="ECO:0000313" key="4">
    <source>
        <dbReference type="EMBL" id="CAE8599474.1"/>
    </source>
</evidence>
<name>A0A813EM91_POLGL</name>
<evidence type="ECO:0000256" key="1">
    <source>
        <dbReference type="SAM" id="MobiDB-lite"/>
    </source>
</evidence>
<evidence type="ECO:0000256" key="2">
    <source>
        <dbReference type="SAM" id="SignalP"/>
    </source>
</evidence>
<dbReference type="OrthoDB" id="430206at2759"/>
<feature type="region of interest" description="Disordered" evidence="1">
    <location>
        <begin position="69"/>
        <end position="89"/>
    </location>
</feature>
<dbReference type="GO" id="GO:0008375">
    <property type="term" value="F:acetylglucosaminyltransferase activity"/>
    <property type="evidence" value="ECO:0007669"/>
    <property type="project" value="TreeGrafter"/>
</dbReference>
<dbReference type="Pfam" id="PF04666">
    <property type="entry name" value="MGAT4_cons"/>
    <property type="match status" value="1"/>
</dbReference>
<organism evidence="4 5">
    <name type="scientific">Polarella glacialis</name>
    <name type="common">Dinoflagellate</name>
    <dbReference type="NCBI Taxonomy" id="89957"/>
    <lineage>
        <taxon>Eukaryota</taxon>
        <taxon>Sar</taxon>
        <taxon>Alveolata</taxon>
        <taxon>Dinophyceae</taxon>
        <taxon>Suessiales</taxon>
        <taxon>Suessiaceae</taxon>
        <taxon>Polarella</taxon>
    </lineage>
</organism>
<keyword evidence="5" id="KW-1185">Reference proteome</keyword>
<dbReference type="InterPro" id="IPR006759">
    <property type="entry name" value="Glyco_transf_54"/>
</dbReference>
<feature type="non-terminal residue" evidence="4">
    <location>
        <position position="225"/>
    </location>
</feature>
<dbReference type="PANTHER" id="PTHR12062">
    <property type="entry name" value="N-ACETYLGLUCOSAMINYLTRANSFERASE VI"/>
    <property type="match status" value="1"/>
</dbReference>
<gene>
    <name evidence="4" type="ORF">PGLA1383_LOCUS17821</name>
</gene>
<feature type="chain" id="PRO_5032513846" description="MGAT4 conserved region domain-containing protein" evidence="2">
    <location>
        <begin position="19"/>
        <end position="225"/>
    </location>
</feature>
<proteinExistence type="predicted"/>
<feature type="non-terminal residue" evidence="4">
    <location>
        <position position="1"/>
    </location>
</feature>
<feature type="region of interest" description="Disordered" evidence="1">
    <location>
        <begin position="41"/>
        <end position="60"/>
    </location>
</feature>
<evidence type="ECO:0000259" key="3">
    <source>
        <dbReference type="Pfam" id="PF04666"/>
    </source>
</evidence>